<gene>
    <name evidence="1" type="ORF">DVH02_02975</name>
</gene>
<organism evidence="1 2">
    <name type="scientific">Streptomyces corynorhini</name>
    <dbReference type="NCBI Taxonomy" id="2282652"/>
    <lineage>
        <taxon>Bacteria</taxon>
        <taxon>Bacillati</taxon>
        <taxon>Actinomycetota</taxon>
        <taxon>Actinomycetes</taxon>
        <taxon>Kitasatosporales</taxon>
        <taxon>Streptomycetaceae</taxon>
        <taxon>Streptomyces</taxon>
    </lineage>
</organism>
<protein>
    <submittedName>
        <fullName evidence="1">Uncharacterized protein</fullName>
    </submittedName>
</protein>
<keyword evidence="2" id="KW-1185">Reference proteome</keyword>
<evidence type="ECO:0000313" key="1">
    <source>
        <dbReference type="EMBL" id="RDG39589.1"/>
    </source>
</evidence>
<dbReference type="Proteomes" id="UP000253741">
    <property type="component" value="Unassembled WGS sequence"/>
</dbReference>
<evidence type="ECO:0000313" key="2">
    <source>
        <dbReference type="Proteomes" id="UP000253741"/>
    </source>
</evidence>
<accession>A0A370BGX7</accession>
<dbReference type="EMBL" id="QQNA01000016">
    <property type="protein sequence ID" value="RDG39589.1"/>
    <property type="molecule type" value="Genomic_DNA"/>
</dbReference>
<proteinExistence type="predicted"/>
<comment type="caution">
    <text evidence="1">The sequence shown here is derived from an EMBL/GenBank/DDBJ whole genome shotgun (WGS) entry which is preliminary data.</text>
</comment>
<name>A0A370BGX7_9ACTN</name>
<sequence length="142" mass="14347">MGEKMKIRRTLGLVGAGAMLTLGGGVFLAPAASAAPTDGQVASSRAEQGQTVKAEVAGKSLGKAAGSAAVSKGANAIQASCWNGSASGRNFYMTCSGNGYRVYVDCSNGLRYTFGTYYYGTWNHTLTCPAGTSAVWGGSIGG</sequence>
<dbReference type="AlphaFoldDB" id="A0A370BGX7"/>
<dbReference type="OrthoDB" id="4333827at2"/>
<dbReference type="RefSeq" id="WP_114622087.1">
    <property type="nucleotide sequence ID" value="NZ_QQNA01000016.1"/>
</dbReference>
<reference evidence="1 2" key="1">
    <citation type="submission" date="2018-07" db="EMBL/GenBank/DDBJ databases">
        <title>Streptomyces species from bats.</title>
        <authorList>
            <person name="Dunlap C."/>
        </authorList>
    </citation>
    <scope>NUCLEOTIDE SEQUENCE [LARGE SCALE GENOMIC DNA]</scope>
    <source>
        <strain evidence="1 2">AC230</strain>
    </source>
</reference>